<dbReference type="Gene3D" id="3.40.50.150">
    <property type="entry name" value="Vaccinia Virus protein VP39"/>
    <property type="match status" value="1"/>
</dbReference>
<dbReference type="PANTHER" id="PTHR43591">
    <property type="entry name" value="METHYLTRANSFERASE"/>
    <property type="match status" value="1"/>
</dbReference>
<dbReference type="SUPFAM" id="SSF53335">
    <property type="entry name" value="S-adenosyl-L-methionine-dependent methyltransferases"/>
    <property type="match status" value="1"/>
</dbReference>
<dbReference type="Proteomes" id="UP000000391">
    <property type="component" value="Chromosome"/>
</dbReference>
<accession>D7EAQ1</accession>
<dbReference type="InterPro" id="IPR013216">
    <property type="entry name" value="Methyltransf_11"/>
</dbReference>
<keyword evidence="3" id="KW-1185">Reference proteome</keyword>
<evidence type="ECO:0000313" key="3">
    <source>
        <dbReference type="Proteomes" id="UP000000391"/>
    </source>
</evidence>
<dbReference type="KEGG" id="mev:Metev_2225"/>
<dbReference type="CDD" id="cd02440">
    <property type="entry name" value="AdoMet_MTases"/>
    <property type="match status" value="1"/>
</dbReference>
<reference evidence="2 3" key="1">
    <citation type="submission" date="2010-06" db="EMBL/GenBank/DDBJ databases">
        <title>Complete sequence chromosome of Methanohalobium evestigatum Z-7303.</title>
        <authorList>
            <consortium name="US DOE Joint Genome Institute"/>
            <person name="Lucas S."/>
            <person name="Copeland A."/>
            <person name="Lapidus A."/>
            <person name="Cheng J.-F."/>
            <person name="Bruce D."/>
            <person name="Goodwin L."/>
            <person name="Pitluck S."/>
            <person name="Saunders E."/>
            <person name="Detter J.C."/>
            <person name="Han C."/>
            <person name="Tapia R."/>
            <person name="Land M."/>
            <person name="Hauser L."/>
            <person name="Kyrpides N."/>
            <person name="Mikhailova N."/>
            <person name="Sieprawska-Lupa M."/>
            <person name="Whitman W.B."/>
            <person name="Anderson I."/>
            <person name="Woyke T."/>
        </authorList>
    </citation>
    <scope>NUCLEOTIDE SEQUENCE [LARGE SCALE GENOMIC DNA]</scope>
    <source>
        <strain evidence="3">ATCC BAA-1072 / DSM 3721 / NBRC 107634 / OCM 161 / Z-7303</strain>
    </source>
</reference>
<dbReference type="GO" id="GO:0008757">
    <property type="term" value="F:S-adenosylmethionine-dependent methyltransferase activity"/>
    <property type="evidence" value="ECO:0007669"/>
    <property type="project" value="InterPro"/>
</dbReference>
<dbReference type="EMBL" id="CP002069">
    <property type="protein sequence ID" value="ADI75050.1"/>
    <property type="molecule type" value="Genomic_DNA"/>
</dbReference>
<dbReference type="AlphaFoldDB" id="D7EAQ1"/>
<sequence>MFFLNKNNDTKKRKKEEIRFWSKVSNSYDDWIEHGFKEQYKAFKSKIASYTQSGDSVLEIGTGTGEIAFYIAPKCKNVTGIDISPGMIDIARKKNTESGYNNLSFQVEDAYNLPFDKNEFTKIVSCNVLQTMKNPYRSIQECGKILDKGNEYLSITYCFGDSSLFEQVKLIKWVIHYGKPKYWHNFKSDELVNLFQEAGFEIIEKDWVWEKPAVLFLRSRKM</sequence>
<dbReference type="Pfam" id="PF08241">
    <property type="entry name" value="Methyltransf_11"/>
    <property type="match status" value="1"/>
</dbReference>
<dbReference type="STRING" id="644295.Metev_2225"/>
<protein>
    <submittedName>
        <fullName evidence="2">Methyltransferase type 11</fullName>
    </submittedName>
</protein>
<evidence type="ECO:0000313" key="2">
    <source>
        <dbReference type="EMBL" id="ADI75050.1"/>
    </source>
</evidence>
<dbReference type="GO" id="GO:0032259">
    <property type="term" value="P:methylation"/>
    <property type="evidence" value="ECO:0007669"/>
    <property type="project" value="UniProtKB-KW"/>
</dbReference>
<proteinExistence type="predicted"/>
<keyword evidence="2" id="KW-0808">Transferase</keyword>
<evidence type="ECO:0000259" key="1">
    <source>
        <dbReference type="Pfam" id="PF08241"/>
    </source>
</evidence>
<feature type="domain" description="Methyltransferase type 11" evidence="1">
    <location>
        <begin position="58"/>
        <end position="149"/>
    </location>
</feature>
<gene>
    <name evidence="2" type="ordered locus">Metev_2225</name>
</gene>
<name>D7EAQ1_METEZ</name>
<keyword evidence="2" id="KW-0489">Methyltransferase</keyword>
<dbReference type="HOGENOM" id="CLU_037990_15_0_2"/>
<organism evidence="2 3">
    <name type="scientific">Methanohalobium evestigatum (strain ATCC BAA-1072 / DSM 3721 / NBRC 107634 / OCM 161 / Z-7303)</name>
    <dbReference type="NCBI Taxonomy" id="644295"/>
    <lineage>
        <taxon>Archaea</taxon>
        <taxon>Methanobacteriati</taxon>
        <taxon>Methanobacteriota</taxon>
        <taxon>Stenosarchaea group</taxon>
        <taxon>Methanomicrobia</taxon>
        <taxon>Methanosarcinales</taxon>
        <taxon>Methanosarcinaceae</taxon>
        <taxon>Methanohalobium</taxon>
    </lineage>
</organism>
<dbReference type="InterPro" id="IPR029063">
    <property type="entry name" value="SAM-dependent_MTases_sf"/>
</dbReference>